<dbReference type="FunFam" id="3.40.50.980:FF:000001">
    <property type="entry name" value="Non-ribosomal peptide synthetase"/>
    <property type="match status" value="1"/>
</dbReference>
<reference evidence="2" key="1">
    <citation type="submission" date="2016-06" db="EMBL/GenBank/DDBJ databases">
        <authorList>
            <person name="Varghese N."/>
            <person name="Submissions Spin"/>
        </authorList>
    </citation>
    <scope>NUCLEOTIDE SEQUENCE [LARGE SCALE GENOMIC DNA]</scope>
    <source>
        <strain evidence="2">DSM 44983</strain>
    </source>
</reference>
<dbReference type="InterPro" id="IPR020845">
    <property type="entry name" value="AMP-binding_CS"/>
</dbReference>
<dbReference type="AlphaFoldDB" id="A0A109INI5"/>
<dbReference type="EMBL" id="LT607752">
    <property type="protein sequence ID" value="SCG65181.1"/>
    <property type="molecule type" value="Genomic_DNA"/>
</dbReference>
<sequence>MTQILPAPVEAGPAPDRRGRPEFHGSAVAAFREAVAAHPDRAAVVGVDATLSYAELDDRSDRLATLLTARGAGPECAVGVLLPRTADLIVAILGILKAGAVYVPFDPEQPAQRLGRIVRDAAPVTTITHAGLVGSLPEGSGPDPVLLDRTDWSAVPRSEPVALHPDNLAYVIFTSGSTGRPKGVEVSHRALVSFLNGMEQGGFFGPPGARLAWNASIAFDASVQEWVRVFRGDTVGVLTDDMRRDAEEFAEFIVERGLTEADMTPSHAQMLIEDLAAVAGPERHLRLFVAGEAVPPALWARLQTLVGDGSVTAMNLYGPTEAAVNVAGTFIRPGESPTIGRPLAGVQARVVDADLVPVPDGTPGELCVAGPYLARGYSGRPGLTAARFVPDPLSTDGARMYRTGDRVVRRADGVIEYIGRTDDQIKIRGHRVELGEIESVLADHPDVSRAVMLYHGGEDGGRLSAVLHLRPGGDLAAVRAYAAGQLPSWMQPADWAVVDTIPLTVGGKADRGALIRRLTSTGDAADGSDTPEETQMKVDATDTVREVWCTVLELEKVDEDDDFFLIGGHSLNAMQVATRLRTSLGGVKVPTRMLFEHRTFRAFTDAVNERVNTAAVSA</sequence>
<evidence type="ECO:0000313" key="1">
    <source>
        <dbReference type="EMBL" id="SCG65181.1"/>
    </source>
</evidence>
<keyword evidence="2" id="KW-1185">Reference proteome</keyword>
<dbReference type="InterPro" id="IPR036736">
    <property type="entry name" value="ACP-like_sf"/>
</dbReference>
<dbReference type="RefSeq" id="WP_067303206.1">
    <property type="nucleotide sequence ID" value="NZ_LRMV01000014.1"/>
</dbReference>
<dbReference type="Pfam" id="PF00501">
    <property type="entry name" value="AMP-binding"/>
    <property type="match status" value="1"/>
</dbReference>
<accession>A0A109INI5</accession>
<dbReference type="InterPro" id="IPR009081">
    <property type="entry name" value="PP-bd_ACP"/>
</dbReference>
<dbReference type="InterPro" id="IPR045851">
    <property type="entry name" value="AMP-bd_C_sf"/>
</dbReference>
<dbReference type="InterPro" id="IPR006162">
    <property type="entry name" value="Ppantetheine_attach_site"/>
</dbReference>
<dbReference type="Gene3D" id="3.30.300.30">
    <property type="match status" value="1"/>
</dbReference>
<evidence type="ECO:0000313" key="2">
    <source>
        <dbReference type="Proteomes" id="UP000198226"/>
    </source>
</evidence>
<dbReference type="SUPFAM" id="SSF56801">
    <property type="entry name" value="Acetyl-CoA synthetase-like"/>
    <property type="match status" value="1"/>
</dbReference>
<gene>
    <name evidence="1" type="ORF">GA0070623_3109</name>
</gene>
<dbReference type="PROSITE" id="PS50075">
    <property type="entry name" value="CARRIER"/>
    <property type="match status" value="1"/>
</dbReference>
<dbReference type="Gene3D" id="1.10.1200.10">
    <property type="entry name" value="ACP-like"/>
    <property type="match status" value="1"/>
</dbReference>
<dbReference type="GO" id="GO:0043041">
    <property type="term" value="P:amino acid activation for nonribosomal peptide biosynthetic process"/>
    <property type="evidence" value="ECO:0007669"/>
    <property type="project" value="TreeGrafter"/>
</dbReference>
<proteinExistence type="predicted"/>
<dbReference type="Pfam" id="PF00550">
    <property type="entry name" value="PP-binding"/>
    <property type="match status" value="1"/>
</dbReference>
<dbReference type="OrthoDB" id="4477213at2"/>
<dbReference type="SMART" id="SM00823">
    <property type="entry name" value="PKS_PP"/>
    <property type="match status" value="1"/>
</dbReference>
<dbReference type="PANTHER" id="PTHR45527">
    <property type="entry name" value="NONRIBOSOMAL PEPTIDE SYNTHETASE"/>
    <property type="match status" value="1"/>
</dbReference>
<dbReference type="SUPFAM" id="SSF47336">
    <property type="entry name" value="ACP-like"/>
    <property type="match status" value="1"/>
</dbReference>
<dbReference type="Gene3D" id="3.40.50.980">
    <property type="match status" value="2"/>
</dbReference>
<dbReference type="Gene3D" id="2.30.38.10">
    <property type="entry name" value="Luciferase, Domain 3"/>
    <property type="match status" value="1"/>
</dbReference>
<dbReference type="InterPro" id="IPR010071">
    <property type="entry name" value="AA_adenyl_dom"/>
</dbReference>
<dbReference type="Proteomes" id="UP000198226">
    <property type="component" value="Chromosome I"/>
</dbReference>
<dbReference type="PANTHER" id="PTHR45527:SF1">
    <property type="entry name" value="FATTY ACID SYNTHASE"/>
    <property type="match status" value="1"/>
</dbReference>
<dbReference type="InterPro" id="IPR000873">
    <property type="entry name" value="AMP-dep_synth/lig_dom"/>
</dbReference>
<name>A0A109INI5_9ACTN</name>
<dbReference type="InterPro" id="IPR025110">
    <property type="entry name" value="AMP-bd_C"/>
</dbReference>
<protein>
    <submittedName>
        <fullName evidence="1">Amino acid adenylation domain-containing protein</fullName>
    </submittedName>
</protein>
<dbReference type="GO" id="GO:0005737">
    <property type="term" value="C:cytoplasm"/>
    <property type="evidence" value="ECO:0007669"/>
    <property type="project" value="TreeGrafter"/>
</dbReference>
<dbReference type="PROSITE" id="PS00455">
    <property type="entry name" value="AMP_BINDING"/>
    <property type="match status" value="1"/>
</dbReference>
<dbReference type="GO" id="GO:0031177">
    <property type="term" value="F:phosphopantetheine binding"/>
    <property type="evidence" value="ECO:0007669"/>
    <property type="project" value="InterPro"/>
</dbReference>
<dbReference type="NCBIfam" id="TIGR01733">
    <property type="entry name" value="AA-adenyl-dom"/>
    <property type="match status" value="1"/>
</dbReference>
<dbReference type="PROSITE" id="PS00012">
    <property type="entry name" value="PHOSPHOPANTETHEINE"/>
    <property type="match status" value="1"/>
</dbReference>
<dbReference type="InterPro" id="IPR020806">
    <property type="entry name" value="PKS_PP-bd"/>
</dbReference>
<dbReference type="GO" id="GO:0044550">
    <property type="term" value="P:secondary metabolite biosynthetic process"/>
    <property type="evidence" value="ECO:0007669"/>
    <property type="project" value="TreeGrafter"/>
</dbReference>
<dbReference type="CDD" id="cd05930">
    <property type="entry name" value="A_NRPS"/>
    <property type="match status" value="1"/>
</dbReference>
<organism evidence="1 2">
    <name type="scientific">Micromonospora rifamycinica</name>
    <dbReference type="NCBI Taxonomy" id="291594"/>
    <lineage>
        <taxon>Bacteria</taxon>
        <taxon>Bacillati</taxon>
        <taxon>Actinomycetota</taxon>
        <taxon>Actinomycetes</taxon>
        <taxon>Micromonosporales</taxon>
        <taxon>Micromonosporaceae</taxon>
        <taxon>Micromonospora</taxon>
    </lineage>
</organism>
<dbReference type="Pfam" id="PF13193">
    <property type="entry name" value="AMP-binding_C"/>
    <property type="match status" value="1"/>
</dbReference>